<dbReference type="AlphaFoldDB" id="A0A016VZY7"/>
<keyword evidence="3" id="KW-1185">Reference proteome</keyword>
<feature type="transmembrane region" description="Helical" evidence="1">
    <location>
        <begin position="12"/>
        <end position="33"/>
    </location>
</feature>
<protein>
    <submittedName>
        <fullName evidence="2">Uncharacterized protein</fullName>
    </submittedName>
</protein>
<keyword evidence="1" id="KW-1133">Transmembrane helix</keyword>
<comment type="caution">
    <text evidence="2">The sequence shown here is derived from an EMBL/GenBank/DDBJ whole genome shotgun (WGS) entry which is preliminary data.</text>
</comment>
<sequence>MQLIGLGFKVFYIVVPFCGITGNVLLLTATGKYKETLCTITSSLQGLPVYDAFSDILMAVNVAVLAVYAVFLIRVRKVVVGPRAITRRERFTSRAGSSCLTLR</sequence>
<name>A0A016VZY7_9BILA</name>
<organism evidence="2 3">
    <name type="scientific">Ancylostoma ceylanicum</name>
    <dbReference type="NCBI Taxonomy" id="53326"/>
    <lineage>
        <taxon>Eukaryota</taxon>
        <taxon>Metazoa</taxon>
        <taxon>Ecdysozoa</taxon>
        <taxon>Nematoda</taxon>
        <taxon>Chromadorea</taxon>
        <taxon>Rhabditida</taxon>
        <taxon>Rhabditina</taxon>
        <taxon>Rhabditomorpha</taxon>
        <taxon>Strongyloidea</taxon>
        <taxon>Ancylostomatidae</taxon>
        <taxon>Ancylostomatinae</taxon>
        <taxon>Ancylostoma</taxon>
    </lineage>
</organism>
<dbReference type="Proteomes" id="UP000024635">
    <property type="component" value="Unassembled WGS sequence"/>
</dbReference>
<dbReference type="EMBL" id="JARK01001338">
    <property type="protein sequence ID" value="EYC33144.1"/>
    <property type="molecule type" value="Genomic_DNA"/>
</dbReference>
<keyword evidence="1" id="KW-0812">Transmembrane</keyword>
<proteinExistence type="predicted"/>
<evidence type="ECO:0000313" key="3">
    <source>
        <dbReference type="Proteomes" id="UP000024635"/>
    </source>
</evidence>
<feature type="transmembrane region" description="Helical" evidence="1">
    <location>
        <begin position="53"/>
        <end position="73"/>
    </location>
</feature>
<dbReference type="OrthoDB" id="5820127at2759"/>
<accession>A0A016VZY7</accession>
<gene>
    <name evidence="2" type="primary">Acey_s0002.g624</name>
    <name evidence="2" type="ORF">Y032_0002g624</name>
</gene>
<evidence type="ECO:0000256" key="1">
    <source>
        <dbReference type="SAM" id="Phobius"/>
    </source>
</evidence>
<evidence type="ECO:0000313" key="2">
    <source>
        <dbReference type="EMBL" id="EYC33144.1"/>
    </source>
</evidence>
<reference evidence="3" key="1">
    <citation type="journal article" date="2015" name="Nat. Genet.">
        <title>The genome and transcriptome of the zoonotic hookworm Ancylostoma ceylanicum identify infection-specific gene families.</title>
        <authorList>
            <person name="Schwarz E.M."/>
            <person name="Hu Y."/>
            <person name="Antoshechkin I."/>
            <person name="Miller M.M."/>
            <person name="Sternberg P.W."/>
            <person name="Aroian R.V."/>
        </authorList>
    </citation>
    <scope>NUCLEOTIDE SEQUENCE</scope>
    <source>
        <strain evidence="3">HY135</strain>
    </source>
</reference>
<keyword evidence="1" id="KW-0472">Membrane</keyword>